<name>A0A0D2VXJ8_CAPO3</name>
<dbReference type="InParanoid" id="A0A0D2VXJ8"/>
<keyword evidence="6" id="KW-1185">Reference proteome</keyword>
<reference evidence="6" key="1">
    <citation type="submission" date="2011-02" db="EMBL/GenBank/DDBJ databases">
        <title>The Genome Sequence of Capsaspora owczarzaki ATCC 30864.</title>
        <authorList>
            <person name="Russ C."/>
            <person name="Cuomo C."/>
            <person name="Burger G."/>
            <person name="Gray M.W."/>
            <person name="Holland P.W.H."/>
            <person name="King N."/>
            <person name="Lang F.B.F."/>
            <person name="Roger A.J."/>
            <person name="Ruiz-Trillo I."/>
            <person name="Young S.K."/>
            <person name="Zeng Q."/>
            <person name="Gargeya S."/>
            <person name="Alvarado L."/>
            <person name="Berlin A."/>
            <person name="Chapman S.B."/>
            <person name="Chen Z."/>
            <person name="Freedman E."/>
            <person name="Gellesch M."/>
            <person name="Goldberg J."/>
            <person name="Griggs A."/>
            <person name="Gujja S."/>
            <person name="Heilman E."/>
            <person name="Heiman D."/>
            <person name="Howarth C."/>
            <person name="Mehta T."/>
            <person name="Neiman D."/>
            <person name="Pearson M."/>
            <person name="Roberts A."/>
            <person name="Saif S."/>
            <person name="Shea T."/>
            <person name="Shenoy N."/>
            <person name="Sisk P."/>
            <person name="Stolte C."/>
            <person name="Sykes S."/>
            <person name="White J."/>
            <person name="Yandava C."/>
            <person name="Haas B."/>
            <person name="Nusbaum C."/>
            <person name="Birren B."/>
        </authorList>
    </citation>
    <scope>NUCLEOTIDE SEQUENCE</scope>
    <source>
        <strain evidence="6">ATCC 30864</strain>
    </source>
</reference>
<dbReference type="SUPFAM" id="SSF51735">
    <property type="entry name" value="NAD(P)-binding Rossmann-fold domains"/>
    <property type="match status" value="1"/>
</dbReference>
<dbReference type="Proteomes" id="UP000008743">
    <property type="component" value="Unassembled WGS sequence"/>
</dbReference>
<evidence type="ECO:0000313" key="5">
    <source>
        <dbReference type="EMBL" id="KJE96387.1"/>
    </source>
</evidence>
<comment type="similarity">
    <text evidence="1">Belongs to the NAD(P)-dependent epimerase/dehydratase family.</text>
</comment>
<dbReference type="STRING" id="595528.A0A0D2VXJ8"/>
<feature type="domain" description="NAD-dependent epimerase/dehydratase" evidence="3">
    <location>
        <begin position="12"/>
        <end position="54"/>
    </location>
</feature>
<organism evidence="5 6">
    <name type="scientific">Capsaspora owczarzaki (strain ATCC 30864)</name>
    <dbReference type="NCBI Taxonomy" id="595528"/>
    <lineage>
        <taxon>Eukaryota</taxon>
        <taxon>Filasterea</taxon>
        <taxon>Capsaspora</taxon>
    </lineage>
</organism>
<feature type="region of interest" description="Disordered" evidence="2">
    <location>
        <begin position="92"/>
        <end position="123"/>
    </location>
</feature>
<dbReference type="eggNOG" id="KOG0747">
    <property type="taxonomic scope" value="Eukaryota"/>
</dbReference>
<sequence>MQEASVYTPHRILVTGGAGFIGSHVCAFLLREYPQYRVVCLDSLEPCASLKNLDAAFEFGGPQPITAAASACLDGVSEPLPSLLLDDGAAHGARGEQNRLQDRSKPPAINASSTAPSPAVSLATPVKQANPSQTLGSLTPPPPRFRFVRGSIENVQLLQQLFADEAFDTVLHFAAQSHVDLSFGNSLKFTQTNVLGTHALIECARLAGVKRFIHVSTDEVYGATAVGHAHAPEEQLPDPTNPYACSKAAAELVAKSYMMCFGMPIIITRSNNVYGPGQFPEKVVPKFILRLLRGEKCCLHGDGSALRTYLHVDDVCAAFDVVLHRGHGGEIYNFGSDDELSIRDLAKTLVRQIRPDCDCDEWIEQVDDRLVNDRRYSISSAKLAALGWVPRVGFLAGLQSTIDWYRQHILENHEPYWSDFELALQPHPTLTSDSNGKNVL</sequence>
<dbReference type="InterPro" id="IPR016040">
    <property type="entry name" value="NAD(P)-bd_dom"/>
</dbReference>
<dbReference type="InterPro" id="IPR001509">
    <property type="entry name" value="Epimerase_deHydtase"/>
</dbReference>
<evidence type="ECO:0000256" key="2">
    <source>
        <dbReference type="SAM" id="MobiDB-lite"/>
    </source>
</evidence>
<dbReference type="Pfam" id="PF01370">
    <property type="entry name" value="Epimerase"/>
    <property type="match status" value="1"/>
</dbReference>
<dbReference type="Pfam" id="PF16363">
    <property type="entry name" value="GDP_Man_Dehyd"/>
    <property type="match status" value="1"/>
</dbReference>
<dbReference type="OrthoDB" id="16464at2759"/>
<dbReference type="OMA" id="LENHEPY"/>
<proteinExistence type="inferred from homology"/>
<feature type="domain" description="NAD(P)-binding" evidence="4">
    <location>
        <begin position="143"/>
        <end position="400"/>
    </location>
</feature>
<dbReference type="Gene3D" id="3.90.25.10">
    <property type="entry name" value="UDP-galactose 4-epimerase, domain 1"/>
    <property type="match status" value="1"/>
</dbReference>
<accession>A0A0D2VXJ8</accession>
<evidence type="ECO:0000259" key="4">
    <source>
        <dbReference type="Pfam" id="PF16363"/>
    </source>
</evidence>
<dbReference type="PhylomeDB" id="A0A0D2VXJ8"/>
<dbReference type="EMBL" id="KE346371">
    <property type="protein sequence ID" value="KJE96387.1"/>
    <property type="molecule type" value="Genomic_DNA"/>
</dbReference>
<protein>
    <submittedName>
        <fullName evidence="5">NAD dependent epimerase/dehydratase</fullName>
    </submittedName>
</protein>
<dbReference type="Gene3D" id="3.40.50.720">
    <property type="entry name" value="NAD(P)-binding Rossmann-like Domain"/>
    <property type="match status" value="2"/>
</dbReference>
<evidence type="ECO:0000256" key="1">
    <source>
        <dbReference type="ARBA" id="ARBA00007637"/>
    </source>
</evidence>
<dbReference type="InterPro" id="IPR036291">
    <property type="entry name" value="NAD(P)-bd_dom_sf"/>
</dbReference>
<dbReference type="AlphaFoldDB" id="A0A0D2VXJ8"/>
<feature type="compositionally biased region" description="Basic and acidic residues" evidence="2">
    <location>
        <begin position="93"/>
        <end position="105"/>
    </location>
</feature>
<dbReference type="FunCoup" id="A0A0D2VXJ8">
    <property type="interactions" value="94"/>
</dbReference>
<dbReference type="PANTHER" id="PTHR43000">
    <property type="entry name" value="DTDP-D-GLUCOSE 4,6-DEHYDRATASE-RELATED"/>
    <property type="match status" value="1"/>
</dbReference>
<dbReference type="RefSeq" id="XP_004344342.1">
    <property type="nucleotide sequence ID" value="XM_004344292.2"/>
</dbReference>
<evidence type="ECO:0000313" key="6">
    <source>
        <dbReference type="Proteomes" id="UP000008743"/>
    </source>
</evidence>
<evidence type="ECO:0000259" key="3">
    <source>
        <dbReference type="Pfam" id="PF01370"/>
    </source>
</evidence>
<gene>
    <name evidence="5" type="ORF">CAOG_006721</name>
</gene>